<dbReference type="eggNOG" id="COG1359">
    <property type="taxonomic scope" value="Bacteria"/>
</dbReference>
<dbReference type="HOGENOM" id="CLU_131496_13_2_5"/>
<dbReference type="KEGG" id="acr:Acry_1513"/>
<name>A5FYN9_ACICJ</name>
<organism evidence="2 3">
    <name type="scientific">Acidiphilium cryptum (strain JF-5)</name>
    <dbReference type="NCBI Taxonomy" id="349163"/>
    <lineage>
        <taxon>Bacteria</taxon>
        <taxon>Pseudomonadati</taxon>
        <taxon>Pseudomonadota</taxon>
        <taxon>Alphaproteobacteria</taxon>
        <taxon>Acetobacterales</taxon>
        <taxon>Acidocellaceae</taxon>
        <taxon>Acidiphilium</taxon>
    </lineage>
</organism>
<dbReference type="EMBL" id="CP000697">
    <property type="protein sequence ID" value="ABQ30721.1"/>
    <property type="molecule type" value="Genomic_DNA"/>
</dbReference>
<feature type="domain" description="ABM" evidence="1">
    <location>
        <begin position="2"/>
        <end position="91"/>
    </location>
</feature>
<dbReference type="AlphaFoldDB" id="A5FYN9"/>
<dbReference type="InterPro" id="IPR007138">
    <property type="entry name" value="ABM_dom"/>
</dbReference>
<dbReference type="Pfam" id="PF03992">
    <property type="entry name" value="ABM"/>
    <property type="match status" value="1"/>
</dbReference>
<dbReference type="SUPFAM" id="SSF54909">
    <property type="entry name" value="Dimeric alpha+beta barrel"/>
    <property type="match status" value="1"/>
</dbReference>
<dbReference type="GO" id="GO:0004497">
    <property type="term" value="F:monooxygenase activity"/>
    <property type="evidence" value="ECO:0007669"/>
    <property type="project" value="UniProtKB-KW"/>
</dbReference>
<dbReference type="InterPro" id="IPR050744">
    <property type="entry name" value="AI-2_Isomerase_LsrG"/>
</dbReference>
<evidence type="ECO:0000313" key="2">
    <source>
        <dbReference type="EMBL" id="ABQ30721.1"/>
    </source>
</evidence>
<dbReference type="PANTHER" id="PTHR33336:SF3">
    <property type="entry name" value="ABM DOMAIN-CONTAINING PROTEIN"/>
    <property type="match status" value="1"/>
</dbReference>
<dbReference type="InterPro" id="IPR011008">
    <property type="entry name" value="Dimeric_a/b-barrel"/>
</dbReference>
<protein>
    <submittedName>
        <fullName evidence="2">Antibiotic biosynthesis monooxygenase</fullName>
    </submittedName>
</protein>
<dbReference type="Proteomes" id="UP000000245">
    <property type="component" value="Chromosome"/>
</dbReference>
<keyword evidence="3" id="KW-1185">Reference proteome</keyword>
<proteinExistence type="predicted"/>
<evidence type="ECO:0000259" key="1">
    <source>
        <dbReference type="PROSITE" id="PS51725"/>
    </source>
</evidence>
<accession>A5FYN9</accession>
<dbReference type="PANTHER" id="PTHR33336">
    <property type="entry name" value="QUINOL MONOOXYGENASE YGIN-RELATED"/>
    <property type="match status" value="1"/>
</dbReference>
<dbReference type="Gene3D" id="3.30.70.100">
    <property type="match status" value="1"/>
</dbReference>
<keyword evidence="2" id="KW-0503">Monooxygenase</keyword>
<dbReference type="RefSeq" id="WP_007423702.1">
    <property type="nucleotide sequence ID" value="NC_009484.1"/>
</dbReference>
<evidence type="ECO:0000313" key="3">
    <source>
        <dbReference type="Proteomes" id="UP000000245"/>
    </source>
</evidence>
<dbReference type="STRING" id="349163.Acry_1513"/>
<keyword evidence="2" id="KW-0560">Oxidoreductase</keyword>
<dbReference type="PROSITE" id="PS51725">
    <property type="entry name" value="ABM"/>
    <property type="match status" value="1"/>
</dbReference>
<gene>
    <name evidence="2" type="ordered locus">Acry_1513</name>
</gene>
<reference evidence="2 3" key="1">
    <citation type="submission" date="2007-05" db="EMBL/GenBank/DDBJ databases">
        <title>Complete sequence of chromosome of Acidiphilium cryptum JF-5.</title>
        <authorList>
            <consortium name="US DOE Joint Genome Institute"/>
            <person name="Copeland A."/>
            <person name="Lucas S."/>
            <person name="Lapidus A."/>
            <person name="Barry K."/>
            <person name="Detter J.C."/>
            <person name="Glavina del Rio T."/>
            <person name="Hammon N."/>
            <person name="Israni S."/>
            <person name="Dalin E."/>
            <person name="Tice H."/>
            <person name="Pitluck S."/>
            <person name="Sims D."/>
            <person name="Brettin T."/>
            <person name="Bruce D."/>
            <person name="Han C."/>
            <person name="Schmutz J."/>
            <person name="Larimer F."/>
            <person name="Land M."/>
            <person name="Hauser L."/>
            <person name="Kyrpides N."/>
            <person name="Kim E."/>
            <person name="Magnuson T."/>
            <person name="Richardson P."/>
        </authorList>
    </citation>
    <scope>NUCLEOTIDE SEQUENCE [LARGE SCALE GENOMIC DNA]</scope>
    <source>
        <strain evidence="2 3">JF-5</strain>
    </source>
</reference>
<sequence length="99" mass="10917">MLCIMGTIRLPADRMAAARAPMAAMIAATRDEAGCLEYAFAEDVLDPGLIRVSERWTDQQALDAHAASAHMRAWRAALREIGVLDRDLTLYDIGHPRPL</sequence>